<accession>A0AAJ6NWU6</accession>
<dbReference type="SUPFAM" id="SSF51905">
    <property type="entry name" value="FAD/NAD(P)-binding domain"/>
    <property type="match status" value="1"/>
</dbReference>
<dbReference type="PRINTS" id="PR00420">
    <property type="entry name" value="RNGMNOXGNASE"/>
</dbReference>
<dbReference type="GO" id="GO:0071949">
    <property type="term" value="F:FAD binding"/>
    <property type="evidence" value="ECO:0007669"/>
    <property type="project" value="InterPro"/>
</dbReference>
<evidence type="ECO:0000313" key="3">
    <source>
        <dbReference type="Proteomes" id="UP001223520"/>
    </source>
</evidence>
<dbReference type="PANTHER" id="PTHR46496">
    <property type="match status" value="1"/>
</dbReference>
<dbReference type="RefSeq" id="WP_281485187.1">
    <property type="nucleotide sequence ID" value="NZ_CP124543.1"/>
</dbReference>
<dbReference type="InterPro" id="IPR036188">
    <property type="entry name" value="FAD/NAD-bd_sf"/>
</dbReference>
<dbReference type="Proteomes" id="UP001223520">
    <property type="component" value="Chromosome"/>
</dbReference>
<dbReference type="AlphaFoldDB" id="A0AAJ6NWU6"/>
<dbReference type="Gene3D" id="3.50.50.60">
    <property type="entry name" value="FAD/NAD(P)-binding domain"/>
    <property type="match status" value="1"/>
</dbReference>
<keyword evidence="3" id="KW-1185">Reference proteome</keyword>
<evidence type="ECO:0000313" key="2">
    <source>
        <dbReference type="EMBL" id="WGV27953.1"/>
    </source>
</evidence>
<sequence length="397" mass="43724">MSENQPIQYPPVVEKVAIIGAGLGGLAVAIALRKQGIDTQVYEKAHSLRPVGAGLTLFPNGLNSLEAIAPGIVDSLKHAASQTRVTNFKKNTGEMIAQNSITLMEKYGQPMLNIRWSRLQEILAAALPNDVIHLNHRCIGFEQLDSGVEVSFDNGKIVQADLLIGADGIHSTIRQKLIGDGYPHYAGRLSWRAVVQYSHELLPADEVVLMAAPEGKNFLLVDVSDGYIFWSAGALSEEDSLASSAADVKLRVLEKFAGWGEPVQAIVAATPAEDIVERPIWDRPPLHRWSQGTVTLLGDAAHPMVPSLGQGANTAFEDAWELSRWLTHAPNIELALTSYDSSRIQRTQVIQARSAFQGSRAYESDNQIFLREALDQAQVSQPEFEDWMYKYQLFMRN</sequence>
<dbReference type="PANTHER" id="PTHR46496:SF4">
    <property type="entry name" value="ZEAXANTHIN EPOXIDASE"/>
    <property type="match status" value="1"/>
</dbReference>
<proteinExistence type="predicted"/>
<keyword evidence="2" id="KW-0503">Monooxygenase</keyword>
<organism evidence="2 3">
    <name type="scientific">Halotia branconii CENA392</name>
    <dbReference type="NCBI Taxonomy" id="1539056"/>
    <lineage>
        <taxon>Bacteria</taxon>
        <taxon>Bacillati</taxon>
        <taxon>Cyanobacteriota</taxon>
        <taxon>Cyanophyceae</taxon>
        <taxon>Nostocales</taxon>
        <taxon>Nodulariaceae</taxon>
        <taxon>Halotia</taxon>
    </lineage>
</organism>
<feature type="domain" description="FAD-binding" evidence="1">
    <location>
        <begin position="15"/>
        <end position="348"/>
    </location>
</feature>
<dbReference type="KEGG" id="hbq:QI031_10930"/>
<dbReference type="InterPro" id="IPR002938">
    <property type="entry name" value="FAD-bd"/>
</dbReference>
<gene>
    <name evidence="2" type="ORF">QI031_10930</name>
</gene>
<name>A0AAJ6NWU6_9CYAN</name>
<protein>
    <submittedName>
        <fullName evidence="2">FAD-dependent monooxygenase</fullName>
    </submittedName>
</protein>
<reference evidence="2 3" key="1">
    <citation type="journal article" date="2023" name="Limnol Oceanogr Lett">
        <title>Environmental adaptations by the intertidal Antarctic cyanobacterium Halotia branconii CENA392 as revealed using long-read genome sequencing.</title>
        <authorList>
            <person name="Dextro R.B."/>
            <person name="Delbaje E."/>
            <person name="Freitas P.N.N."/>
            <person name="Geraldes V."/>
            <person name="Pinto E."/>
            <person name="Long P.F."/>
            <person name="Fiore M.F."/>
        </authorList>
    </citation>
    <scope>NUCLEOTIDE SEQUENCE [LARGE SCALE GENOMIC DNA]</scope>
    <source>
        <strain evidence="2 3">CENA392</strain>
    </source>
</reference>
<evidence type="ECO:0000259" key="1">
    <source>
        <dbReference type="Pfam" id="PF01494"/>
    </source>
</evidence>
<dbReference type="EMBL" id="CP124543">
    <property type="protein sequence ID" value="WGV27953.1"/>
    <property type="molecule type" value="Genomic_DNA"/>
</dbReference>
<keyword evidence="2" id="KW-0560">Oxidoreductase</keyword>
<dbReference type="GO" id="GO:0004497">
    <property type="term" value="F:monooxygenase activity"/>
    <property type="evidence" value="ECO:0007669"/>
    <property type="project" value="UniProtKB-KW"/>
</dbReference>
<dbReference type="Pfam" id="PF01494">
    <property type="entry name" value="FAD_binding_3"/>
    <property type="match status" value="1"/>
</dbReference>